<name>A0ABW8TEV1_9CLOT</name>
<accession>A0ABW8TEV1</accession>
<evidence type="ECO:0000256" key="3">
    <source>
        <dbReference type="ARBA" id="ARBA00022691"/>
    </source>
</evidence>
<evidence type="ECO:0000256" key="1">
    <source>
        <dbReference type="ARBA" id="ARBA00022603"/>
    </source>
</evidence>
<evidence type="ECO:0000313" key="6">
    <source>
        <dbReference type="Proteomes" id="UP001623592"/>
    </source>
</evidence>
<gene>
    <name evidence="5" type="ORF">ACJDT4_11320</name>
</gene>
<reference evidence="5 6" key="1">
    <citation type="submission" date="2024-11" db="EMBL/GenBank/DDBJ databases">
        <authorList>
            <person name="Heng Y.C."/>
            <person name="Lim A.C.H."/>
            <person name="Lee J.K.Y."/>
            <person name="Kittelmann S."/>
        </authorList>
    </citation>
    <scope>NUCLEOTIDE SEQUENCE [LARGE SCALE GENOMIC DNA]</scope>
    <source>
        <strain evidence="5 6">WILCCON 0114</strain>
    </source>
</reference>
<proteinExistence type="predicted"/>
<keyword evidence="3" id="KW-0949">S-adenosyl-L-methionine</keyword>
<dbReference type="EMBL" id="JBJIAA010000008">
    <property type="protein sequence ID" value="MFL0251013.1"/>
    <property type="molecule type" value="Genomic_DNA"/>
</dbReference>
<protein>
    <submittedName>
        <fullName evidence="5">Class I SAM-dependent methyltransferase</fullName>
        <ecNumber evidence="5">2.1.1.222</ecNumber>
        <ecNumber evidence="5">2.1.1.64</ecNumber>
    </submittedName>
</protein>
<dbReference type="EC" id="2.1.1.64" evidence="5"/>
<dbReference type="Proteomes" id="UP001623592">
    <property type="component" value="Unassembled WGS sequence"/>
</dbReference>
<evidence type="ECO:0000313" key="5">
    <source>
        <dbReference type="EMBL" id="MFL0251013.1"/>
    </source>
</evidence>
<dbReference type="PANTHER" id="PTHR43464">
    <property type="entry name" value="METHYLTRANSFERASE"/>
    <property type="match status" value="1"/>
</dbReference>
<dbReference type="RefSeq" id="WP_406787669.1">
    <property type="nucleotide sequence ID" value="NZ_JBJIAA010000008.1"/>
</dbReference>
<dbReference type="Gene3D" id="3.40.50.150">
    <property type="entry name" value="Vaccinia Virus protein VP39"/>
    <property type="match status" value="1"/>
</dbReference>
<keyword evidence="6" id="KW-1185">Reference proteome</keyword>
<dbReference type="GO" id="GO:0102208">
    <property type="term" value="F:2-polyprenyl-6-hydroxyphenol methylase activity"/>
    <property type="evidence" value="ECO:0007669"/>
    <property type="project" value="UniProtKB-EC"/>
</dbReference>
<dbReference type="PANTHER" id="PTHR43464:SF19">
    <property type="entry name" value="UBIQUINONE BIOSYNTHESIS O-METHYLTRANSFERASE, MITOCHONDRIAL"/>
    <property type="match status" value="1"/>
</dbReference>
<evidence type="ECO:0000256" key="2">
    <source>
        <dbReference type="ARBA" id="ARBA00022679"/>
    </source>
</evidence>
<comment type="caution">
    <text evidence="5">The sequence shown here is derived from an EMBL/GenBank/DDBJ whole genome shotgun (WGS) entry which is preliminary data.</text>
</comment>
<organism evidence="5 6">
    <name type="scientific">Clostridium neuense</name>
    <dbReference type="NCBI Taxonomy" id="1728934"/>
    <lineage>
        <taxon>Bacteria</taxon>
        <taxon>Bacillati</taxon>
        <taxon>Bacillota</taxon>
        <taxon>Clostridia</taxon>
        <taxon>Eubacteriales</taxon>
        <taxon>Clostridiaceae</taxon>
        <taxon>Clostridium</taxon>
    </lineage>
</organism>
<dbReference type="SUPFAM" id="SSF53335">
    <property type="entry name" value="S-adenosyl-L-methionine-dependent methyltransferases"/>
    <property type="match status" value="1"/>
</dbReference>
<feature type="domain" description="Methyltransferase" evidence="4">
    <location>
        <begin position="40"/>
        <end position="133"/>
    </location>
</feature>
<dbReference type="InterPro" id="IPR029063">
    <property type="entry name" value="SAM-dependent_MTases_sf"/>
</dbReference>
<keyword evidence="1 5" id="KW-0489">Methyltransferase</keyword>
<dbReference type="Pfam" id="PF13649">
    <property type="entry name" value="Methyltransf_25"/>
    <property type="match status" value="1"/>
</dbReference>
<sequence length="220" mass="25702">MVESKAWDWSKNESNKWLNPSLESCYLAESWKSKGFKKFLDLGCGLGRHSIYFAQKGYEVSSVDLSDYGINHLKNWADKEKLNITTYVCDMDHLPFNDSAFDCIIAYNVIYHTDIEGFIKSLHEISRVLKDKGELFITLLSKNSLAYQNADKNKHIDGNTILRDEDDTERNVPHLYIDINDIKKFFVEFNLINDTVEQINYDIEGNERMSRHFNLIVRKK</sequence>
<dbReference type="GO" id="GO:0032259">
    <property type="term" value="P:methylation"/>
    <property type="evidence" value="ECO:0007669"/>
    <property type="project" value="UniProtKB-KW"/>
</dbReference>
<dbReference type="InterPro" id="IPR041698">
    <property type="entry name" value="Methyltransf_25"/>
</dbReference>
<keyword evidence="2 5" id="KW-0808">Transferase</keyword>
<dbReference type="EC" id="2.1.1.222" evidence="5"/>
<evidence type="ECO:0000259" key="4">
    <source>
        <dbReference type="Pfam" id="PF13649"/>
    </source>
</evidence>
<dbReference type="CDD" id="cd02440">
    <property type="entry name" value="AdoMet_MTases"/>
    <property type="match status" value="1"/>
</dbReference>
<dbReference type="GO" id="GO:0061542">
    <property type="term" value="F:3-demethylubiquinol 3-O-methyltransferase activity"/>
    <property type="evidence" value="ECO:0007669"/>
    <property type="project" value="UniProtKB-EC"/>
</dbReference>